<accession>A0AAU9XYK9</accession>
<dbReference type="Gene3D" id="1.20.1070.10">
    <property type="entry name" value="Rhodopsin 7-helix transmembrane proteins"/>
    <property type="match status" value="1"/>
</dbReference>
<dbReference type="AlphaFoldDB" id="A0AAU9XYK9"/>
<comment type="subcellular location">
    <subcellularLocation>
        <location evidence="1">Cell membrane</location>
        <topology evidence="1">Multi-pass membrane protein</topology>
    </subcellularLocation>
</comment>
<dbReference type="InterPro" id="IPR008365">
    <property type="entry name" value="Prostanoid_rcpt"/>
</dbReference>
<evidence type="ECO:0000256" key="10">
    <source>
        <dbReference type="RuleBase" id="RU000688"/>
    </source>
</evidence>
<feature type="transmembrane region" description="Helical" evidence="11">
    <location>
        <begin position="301"/>
        <end position="324"/>
    </location>
</feature>
<evidence type="ECO:0000256" key="5">
    <source>
        <dbReference type="ARBA" id="ARBA00023040"/>
    </source>
</evidence>
<evidence type="ECO:0000313" key="13">
    <source>
        <dbReference type="EMBL" id="CAH3162999.1"/>
    </source>
</evidence>
<dbReference type="PRINTS" id="PR01788">
    <property type="entry name" value="PROSTANOIDR"/>
</dbReference>
<keyword evidence="3 10" id="KW-0812">Transmembrane</keyword>
<protein>
    <recommendedName>
        <fullName evidence="12">G-protein coupled receptors family 1 profile domain-containing protein</fullName>
    </recommendedName>
</protein>
<evidence type="ECO:0000256" key="4">
    <source>
        <dbReference type="ARBA" id="ARBA00022989"/>
    </source>
</evidence>
<keyword evidence="5 10" id="KW-0297">G-protein coupled receptor</keyword>
<dbReference type="PANTHER" id="PTHR22750">
    <property type="entry name" value="G-PROTEIN COUPLED RECEPTOR"/>
    <property type="match status" value="1"/>
</dbReference>
<reference evidence="13 14" key="1">
    <citation type="submission" date="2022-05" db="EMBL/GenBank/DDBJ databases">
        <authorList>
            <consortium name="Genoscope - CEA"/>
            <person name="William W."/>
        </authorList>
    </citation>
    <scope>NUCLEOTIDE SEQUENCE [LARGE SCALE GENOMIC DNA]</scope>
</reference>
<sequence length="371" mass="41924">PVKKSVNAVDVLAEVFLQTAARTNAFPTTAMGEEHAITTAAKKPTSLRKDSIIFPSKSFIHTMFNNTTIHFQQKSNSHLTSEDIANNIRAFYLSTSIVLTVSSPVAVVGNTLILATVWRRTFARTSFHILLSGLALTDFCTGLIVQPFYAGFHLSYSKKSVSEHDLPMAIVRIIFVSGGIYFVTVTMVTITLMSIERWLHMSRRFHLTSNRRRFTTILSMILLCPTPAIVVRLNGIEDNLFSALVLAEMLSCYLLTFFAHFKVYQIIRRHQHQIQASNLSQNFGQPAIDLAKYKKSVSSMVYILLLFSICYIPYIVSILIPFIFTPTDDIKLLFARETSIVLCFLSSSLNPGLYLWRMRDLRNGLKQIFTS</sequence>
<dbReference type="Proteomes" id="UP001159428">
    <property type="component" value="Unassembled WGS sequence"/>
</dbReference>
<dbReference type="PRINTS" id="PR00237">
    <property type="entry name" value="GPCRRHODOPSN"/>
</dbReference>
<keyword evidence="2" id="KW-1003">Cell membrane</keyword>
<dbReference type="CDD" id="cd00637">
    <property type="entry name" value="7tm_classA_rhodopsin-like"/>
    <property type="match status" value="1"/>
</dbReference>
<feature type="transmembrane region" description="Helical" evidence="11">
    <location>
        <begin position="240"/>
        <end position="261"/>
    </location>
</feature>
<evidence type="ECO:0000256" key="11">
    <source>
        <dbReference type="SAM" id="Phobius"/>
    </source>
</evidence>
<keyword evidence="4 11" id="KW-1133">Transmembrane helix</keyword>
<dbReference type="GO" id="GO:0005886">
    <property type="term" value="C:plasma membrane"/>
    <property type="evidence" value="ECO:0007669"/>
    <property type="project" value="UniProtKB-SubCell"/>
</dbReference>
<evidence type="ECO:0000256" key="1">
    <source>
        <dbReference type="ARBA" id="ARBA00004651"/>
    </source>
</evidence>
<evidence type="ECO:0000256" key="2">
    <source>
        <dbReference type="ARBA" id="ARBA00022475"/>
    </source>
</evidence>
<dbReference type="EMBL" id="CALNXJ010000089">
    <property type="protein sequence ID" value="CAH3162999.1"/>
    <property type="molecule type" value="Genomic_DNA"/>
</dbReference>
<gene>
    <name evidence="13" type="ORF">PMEA_00034527</name>
</gene>
<keyword evidence="14" id="KW-1185">Reference proteome</keyword>
<comment type="similarity">
    <text evidence="10">Belongs to the G-protein coupled receptor 1 family.</text>
</comment>
<keyword evidence="6 11" id="KW-0472">Membrane</keyword>
<dbReference type="InterPro" id="IPR017452">
    <property type="entry name" value="GPCR_Rhodpsn_7TM"/>
</dbReference>
<organism evidence="13 14">
    <name type="scientific">Pocillopora meandrina</name>
    <dbReference type="NCBI Taxonomy" id="46732"/>
    <lineage>
        <taxon>Eukaryota</taxon>
        <taxon>Metazoa</taxon>
        <taxon>Cnidaria</taxon>
        <taxon>Anthozoa</taxon>
        <taxon>Hexacorallia</taxon>
        <taxon>Scleractinia</taxon>
        <taxon>Astrocoeniina</taxon>
        <taxon>Pocilloporidae</taxon>
        <taxon>Pocillopora</taxon>
    </lineage>
</organism>
<feature type="transmembrane region" description="Helical" evidence="11">
    <location>
        <begin position="127"/>
        <end position="149"/>
    </location>
</feature>
<keyword evidence="9 10" id="KW-0807">Transducer</keyword>
<feature type="transmembrane region" description="Helical" evidence="11">
    <location>
        <begin position="169"/>
        <end position="193"/>
    </location>
</feature>
<dbReference type="PROSITE" id="PS00237">
    <property type="entry name" value="G_PROTEIN_RECEP_F1_1"/>
    <property type="match status" value="1"/>
</dbReference>
<proteinExistence type="inferred from homology"/>
<evidence type="ECO:0000256" key="9">
    <source>
        <dbReference type="ARBA" id="ARBA00023224"/>
    </source>
</evidence>
<feature type="transmembrane region" description="Helical" evidence="11">
    <location>
        <begin position="90"/>
        <end position="115"/>
    </location>
</feature>
<evidence type="ECO:0000256" key="3">
    <source>
        <dbReference type="ARBA" id="ARBA00022692"/>
    </source>
</evidence>
<keyword evidence="7 10" id="KW-0675">Receptor</keyword>
<evidence type="ECO:0000256" key="8">
    <source>
        <dbReference type="ARBA" id="ARBA00023180"/>
    </source>
</evidence>
<dbReference type="SUPFAM" id="SSF81321">
    <property type="entry name" value="Family A G protein-coupled receptor-like"/>
    <property type="match status" value="1"/>
</dbReference>
<feature type="transmembrane region" description="Helical" evidence="11">
    <location>
        <begin position="339"/>
        <end position="356"/>
    </location>
</feature>
<evidence type="ECO:0000256" key="7">
    <source>
        <dbReference type="ARBA" id="ARBA00023170"/>
    </source>
</evidence>
<evidence type="ECO:0000256" key="6">
    <source>
        <dbReference type="ARBA" id="ARBA00023136"/>
    </source>
</evidence>
<feature type="transmembrane region" description="Helical" evidence="11">
    <location>
        <begin position="214"/>
        <end position="234"/>
    </location>
</feature>
<comment type="caution">
    <text evidence="13">The sequence shown here is derived from an EMBL/GenBank/DDBJ whole genome shotgun (WGS) entry which is preliminary data.</text>
</comment>
<keyword evidence="8" id="KW-0325">Glycoprotein</keyword>
<dbReference type="PROSITE" id="PS50262">
    <property type="entry name" value="G_PROTEIN_RECEP_F1_2"/>
    <property type="match status" value="1"/>
</dbReference>
<dbReference type="GO" id="GO:0004930">
    <property type="term" value="F:G protein-coupled receptor activity"/>
    <property type="evidence" value="ECO:0007669"/>
    <property type="project" value="UniProtKB-KW"/>
</dbReference>
<evidence type="ECO:0000313" key="14">
    <source>
        <dbReference type="Proteomes" id="UP001159428"/>
    </source>
</evidence>
<feature type="non-terminal residue" evidence="13">
    <location>
        <position position="1"/>
    </location>
</feature>
<name>A0AAU9XYK9_9CNID</name>
<dbReference type="InterPro" id="IPR000276">
    <property type="entry name" value="GPCR_Rhodpsn"/>
</dbReference>
<feature type="domain" description="G-protein coupled receptors family 1 profile" evidence="12">
    <location>
        <begin position="109"/>
        <end position="354"/>
    </location>
</feature>
<dbReference type="Pfam" id="PF00001">
    <property type="entry name" value="7tm_1"/>
    <property type="match status" value="1"/>
</dbReference>
<evidence type="ECO:0000259" key="12">
    <source>
        <dbReference type="PROSITE" id="PS50262"/>
    </source>
</evidence>